<feature type="transmembrane region" description="Helical" evidence="7">
    <location>
        <begin position="89"/>
        <end position="108"/>
    </location>
</feature>
<dbReference type="EMBL" id="LVYU01000012">
    <property type="protein sequence ID" value="KZB03197.1"/>
    <property type="molecule type" value="Genomic_DNA"/>
</dbReference>
<dbReference type="PANTHER" id="PTHR30151">
    <property type="entry name" value="ALKANE SULFONATE ABC TRANSPORTER-RELATED, MEMBRANE SUBUNIT"/>
    <property type="match status" value="1"/>
</dbReference>
<evidence type="ECO:0000313" key="9">
    <source>
        <dbReference type="EMBL" id="KZB03197.1"/>
    </source>
</evidence>
<dbReference type="AlphaFoldDB" id="A0A154IRK4"/>
<comment type="caution">
    <text evidence="9">The sequence shown here is derived from an EMBL/GenBank/DDBJ whole genome shotgun (WGS) entry which is preliminary data.</text>
</comment>
<dbReference type="Gene3D" id="1.10.3720.10">
    <property type="entry name" value="MetI-like"/>
    <property type="match status" value="1"/>
</dbReference>
<dbReference type="InterPro" id="IPR000515">
    <property type="entry name" value="MetI-like"/>
</dbReference>
<evidence type="ECO:0000256" key="7">
    <source>
        <dbReference type="RuleBase" id="RU363032"/>
    </source>
</evidence>
<organism evidence="9">
    <name type="scientific">Rhizobium leguminosarum</name>
    <dbReference type="NCBI Taxonomy" id="384"/>
    <lineage>
        <taxon>Bacteria</taxon>
        <taxon>Pseudomonadati</taxon>
        <taxon>Pseudomonadota</taxon>
        <taxon>Alphaproteobacteria</taxon>
        <taxon>Hyphomicrobiales</taxon>
        <taxon>Rhizobiaceae</taxon>
        <taxon>Rhizobium/Agrobacterium group</taxon>
        <taxon>Rhizobium</taxon>
    </lineage>
</organism>
<feature type="transmembrane region" description="Helical" evidence="7">
    <location>
        <begin position="243"/>
        <end position="265"/>
    </location>
</feature>
<evidence type="ECO:0000256" key="1">
    <source>
        <dbReference type="ARBA" id="ARBA00004651"/>
    </source>
</evidence>
<keyword evidence="3" id="KW-1003">Cell membrane</keyword>
<proteinExistence type="inferred from homology"/>
<feature type="transmembrane region" description="Helical" evidence="7">
    <location>
        <begin position="120"/>
        <end position="142"/>
    </location>
</feature>
<gene>
    <name evidence="9" type="ORF">A4A59_35875</name>
</gene>
<dbReference type="InterPro" id="IPR035906">
    <property type="entry name" value="MetI-like_sf"/>
</dbReference>
<evidence type="ECO:0000256" key="4">
    <source>
        <dbReference type="ARBA" id="ARBA00022692"/>
    </source>
</evidence>
<keyword evidence="2 7" id="KW-0813">Transport</keyword>
<feature type="transmembrane region" description="Helical" evidence="7">
    <location>
        <begin position="36"/>
        <end position="54"/>
    </location>
</feature>
<evidence type="ECO:0000256" key="6">
    <source>
        <dbReference type="ARBA" id="ARBA00023136"/>
    </source>
</evidence>
<feature type="transmembrane region" description="Helical" evidence="7">
    <location>
        <begin position="200"/>
        <end position="223"/>
    </location>
</feature>
<feature type="transmembrane region" description="Helical" evidence="7">
    <location>
        <begin position="148"/>
        <end position="170"/>
    </location>
</feature>
<keyword evidence="6 7" id="KW-0472">Membrane</keyword>
<evidence type="ECO:0000256" key="2">
    <source>
        <dbReference type="ARBA" id="ARBA00022448"/>
    </source>
</evidence>
<reference evidence="9" key="1">
    <citation type="submission" date="2016-03" db="EMBL/GenBank/DDBJ databases">
        <title>Microsymbionts genomes from the relict species Vavilovia formosa.</title>
        <authorList>
            <person name="Chirak E."/>
            <person name="Kimeklis A."/>
            <person name="Kopat V."/>
            <person name="Andronov E."/>
        </authorList>
    </citation>
    <scope>NUCLEOTIDE SEQUENCE [LARGE SCALE GENOMIC DNA]</scope>
    <source>
        <strain evidence="9">Vaf12</strain>
    </source>
</reference>
<keyword evidence="4 7" id="KW-0812">Transmembrane</keyword>
<comment type="subcellular location">
    <subcellularLocation>
        <location evidence="1 7">Cell membrane</location>
        <topology evidence="1 7">Multi-pass membrane protein</topology>
    </subcellularLocation>
</comment>
<evidence type="ECO:0000256" key="5">
    <source>
        <dbReference type="ARBA" id="ARBA00022989"/>
    </source>
</evidence>
<dbReference type="CDD" id="cd06261">
    <property type="entry name" value="TM_PBP2"/>
    <property type="match status" value="1"/>
</dbReference>
<sequence length="278" mass="29683">MSNVVSSEARSAPASTPRKVAILDATVGTLSRNLPAILAGLGLVVLWQVVIWIFKIPTFMAPSPADVVLAFRDNAATLWRNFLPTLLEATLGFLFGNLVAILLAVWFVHSTTAEKAFYPIAVFIKAIPIIALAPILVLIFGNGLAPKIIIAGLICFFPTLVNMVQGLRAASPAMLDLMRVLSATNSEILWKVRFPSSLPFLFAALKIAATSSVMGAIVAEWIGSSFGLGALIIEATYNFRSPLLYATVVIAALLAVVLFALVSVVEAKVVRWKPAGSH</sequence>
<dbReference type="SUPFAM" id="SSF161098">
    <property type="entry name" value="MetI-like"/>
    <property type="match status" value="1"/>
</dbReference>
<comment type="similarity">
    <text evidence="7">Belongs to the binding-protein-dependent transport system permease family.</text>
</comment>
<feature type="domain" description="ABC transmembrane type-1" evidence="8">
    <location>
        <begin position="78"/>
        <end position="266"/>
    </location>
</feature>
<dbReference type="PANTHER" id="PTHR30151:SF20">
    <property type="entry name" value="ABC TRANSPORTER PERMEASE PROTEIN HI_0355-RELATED"/>
    <property type="match status" value="1"/>
</dbReference>
<dbReference type="RefSeq" id="WP_062939869.1">
    <property type="nucleotide sequence ID" value="NZ_CP171846.1"/>
</dbReference>
<name>A0A154IRK4_RHILE</name>
<protein>
    <submittedName>
        <fullName evidence="9">ABC transporter permease</fullName>
    </submittedName>
</protein>
<dbReference type="PROSITE" id="PS50928">
    <property type="entry name" value="ABC_TM1"/>
    <property type="match status" value="1"/>
</dbReference>
<dbReference type="GO" id="GO:0055085">
    <property type="term" value="P:transmembrane transport"/>
    <property type="evidence" value="ECO:0007669"/>
    <property type="project" value="InterPro"/>
</dbReference>
<keyword evidence="5 7" id="KW-1133">Transmembrane helix</keyword>
<dbReference type="GO" id="GO:0005886">
    <property type="term" value="C:plasma membrane"/>
    <property type="evidence" value="ECO:0007669"/>
    <property type="project" value="UniProtKB-SubCell"/>
</dbReference>
<evidence type="ECO:0000259" key="8">
    <source>
        <dbReference type="PROSITE" id="PS50928"/>
    </source>
</evidence>
<dbReference type="Pfam" id="PF00528">
    <property type="entry name" value="BPD_transp_1"/>
    <property type="match status" value="1"/>
</dbReference>
<accession>A0A154IRK4</accession>
<evidence type="ECO:0000256" key="3">
    <source>
        <dbReference type="ARBA" id="ARBA00022475"/>
    </source>
</evidence>